<dbReference type="EMBL" id="CP014167">
    <property type="protein sequence ID" value="ANS76166.1"/>
    <property type="molecule type" value="Genomic_DNA"/>
</dbReference>
<keyword evidence="5" id="KW-1185">Reference proteome</keyword>
<feature type="compositionally biased region" description="Low complexity" evidence="1">
    <location>
        <begin position="300"/>
        <end position="324"/>
    </location>
</feature>
<evidence type="ECO:0000256" key="1">
    <source>
        <dbReference type="SAM" id="MobiDB-lite"/>
    </source>
</evidence>
<sequence>MNSRKEPKPGAHRPGRPLETAAHRRRRLTALSLAGLAVLLVLWVAGVMIYQTHKPLAHGVSYESPEYTVSGVRFLYDLTYPDGDGGILQERNIVDRMYEMVGEARQYIVLDMFLFNDYVHKGAVFPDVSGELARKLIDQKKKYPMLQALVITDEINTNYGSAPNKLFEQLKQAGIRVAITDLNPLRDPTPAYSAVWRTFLQWFGQSGSGWIPNLMASDGPDITLRSYLKLLNVKANHRKVLVTENSALISSGNVHNASAYHSNIAFEVKSEPLAADILQTEQDVLRFSGGGRLPGLGDESSATPPASASASALASVPSSLSAPAPSMPPTPQAAAPANGDEVHIRYVTEGKINSRVLETIGQLKQGDTLWMGMFYLGDPKVIKAVLNASKRGAAVKLLLDPNENAFGRDKAGIPNRPAAEKLFQRSGGRIEIRWYNTTREQYHTKLVYAAKASGESLLIGGSANLTPRNLRDYNLENALRIKAPRSSEVVSEVGRYFHRLWSNEGASYSLDYEAYRQKSVWFKEIVFNLQNWLGFTTY</sequence>
<keyword evidence="2" id="KW-0472">Membrane</keyword>
<dbReference type="STRING" id="1462996.AWM70_17560"/>
<protein>
    <submittedName>
        <fullName evidence="4">Phospholipase</fullName>
    </submittedName>
</protein>
<dbReference type="RefSeq" id="WP_068698555.1">
    <property type="nucleotide sequence ID" value="NZ_CP014167.1"/>
</dbReference>
<dbReference type="SUPFAM" id="SSF56024">
    <property type="entry name" value="Phospholipase D/nuclease"/>
    <property type="match status" value="2"/>
</dbReference>
<dbReference type="AlphaFoldDB" id="A0A1B1N435"/>
<evidence type="ECO:0000313" key="4">
    <source>
        <dbReference type="EMBL" id="ANS76166.1"/>
    </source>
</evidence>
<dbReference type="CDD" id="cd09129">
    <property type="entry name" value="PLDc_unchar2_1"/>
    <property type="match status" value="1"/>
</dbReference>
<proteinExistence type="predicted"/>
<organism evidence="4 5">
    <name type="scientific">Paenibacillus yonginensis</name>
    <dbReference type="NCBI Taxonomy" id="1462996"/>
    <lineage>
        <taxon>Bacteria</taxon>
        <taxon>Bacillati</taxon>
        <taxon>Bacillota</taxon>
        <taxon>Bacilli</taxon>
        <taxon>Bacillales</taxon>
        <taxon>Paenibacillaceae</taxon>
        <taxon>Paenibacillus</taxon>
    </lineage>
</organism>
<gene>
    <name evidence="4" type="ORF">AWM70_17560</name>
</gene>
<dbReference type="InterPro" id="IPR025202">
    <property type="entry name" value="PLD-like_dom"/>
</dbReference>
<feature type="domain" description="Phospholipase D-like" evidence="3">
    <location>
        <begin position="364"/>
        <end position="501"/>
    </location>
</feature>
<evidence type="ECO:0000259" key="3">
    <source>
        <dbReference type="Pfam" id="PF13091"/>
    </source>
</evidence>
<reference evidence="4 5" key="1">
    <citation type="submission" date="2016-01" db="EMBL/GenBank/DDBJ databases">
        <title>Complete Genome Sequence of Paenibacillus yonginensis DCY84, a novel Plant Growth-Promoting Bacteria with Elicitation of Induced Systemic Resistance.</title>
        <authorList>
            <person name="Kim Y.J."/>
            <person name="Yang D.C."/>
            <person name="Sukweenadhi J."/>
        </authorList>
    </citation>
    <scope>NUCLEOTIDE SEQUENCE [LARGE SCALE GENOMIC DNA]</scope>
    <source>
        <strain evidence="4 5">DCY84</strain>
    </source>
</reference>
<keyword evidence="2" id="KW-0812">Transmembrane</keyword>
<dbReference type="CDD" id="cd09130">
    <property type="entry name" value="PLDc_unchar2_2"/>
    <property type="match status" value="1"/>
</dbReference>
<evidence type="ECO:0000313" key="5">
    <source>
        <dbReference type="Proteomes" id="UP000092573"/>
    </source>
</evidence>
<dbReference type="Gene3D" id="3.30.870.10">
    <property type="entry name" value="Endonuclease Chain A"/>
    <property type="match status" value="2"/>
</dbReference>
<feature type="region of interest" description="Disordered" evidence="1">
    <location>
        <begin position="295"/>
        <end position="337"/>
    </location>
</feature>
<accession>A0A1B1N435</accession>
<feature type="transmembrane region" description="Helical" evidence="2">
    <location>
        <begin position="28"/>
        <end position="50"/>
    </location>
</feature>
<dbReference type="Pfam" id="PF13091">
    <property type="entry name" value="PLDc_2"/>
    <property type="match status" value="1"/>
</dbReference>
<dbReference type="OrthoDB" id="92272at2"/>
<dbReference type="Proteomes" id="UP000092573">
    <property type="component" value="Chromosome"/>
</dbReference>
<keyword evidence="2" id="KW-1133">Transmembrane helix</keyword>
<name>A0A1B1N435_9BACL</name>
<dbReference type="KEGG" id="pyg:AWM70_17560"/>
<evidence type="ECO:0000256" key="2">
    <source>
        <dbReference type="SAM" id="Phobius"/>
    </source>
</evidence>